<organism evidence="2 3">
    <name type="scientific">Paraphaeosphaeria sporulosa</name>
    <dbReference type="NCBI Taxonomy" id="1460663"/>
    <lineage>
        <taxon>Eukaryota</taxon>
        <taxon>Fungi</taxon>
        <taxon>Dikarya</taxon>
        <taxon>Ascomycota</taxon>
        <taxon>Pezizomycotina</taxon>
        <taxon>Dothideomycetes</taxon>
        <taxon>Pleosporomycetidae</taxon>
        <taxon>Pleosporales</taxon>
        <taxon>Massarineae</taxon>
        <taxon>Didymosphaeriaceae</taxon>
        <taxon>Paraphaeosphaeria</taxon>
    </lineage>
</organism>
<sequence>MKILNASTIVCEATVARTQLCARLLPGSRHRTWPYLTTDTGCPKCRKANLDTTPGQKCDTTSFASVQASEDSLPGLSKLAQASMLLISRAIIAHALPLSLSTAYIFGVIASLLAVSEGWKSRVGTVLVHRRSRKQRLGDHLVQPCWIFQVLAMAKQRR</sequence>
<reference evidence="2 3" key="1">
    <citation type="submission" date="2016-05" db="EMBL/GenBank/DDBJ databases">
        <title>Comparative analysis of secretome profiles of manganese(II)-oxidizing ascomycete fungi.</title>
        <authorList>
            <consortium name="DOE Joint Genome Institute"/>
            <person name="Zeiner C.A."/>
            <person name="Purvine S.O."/>
            <person name="Zink E.M."/>
            <person name="Wu S."/>
            <person name="Pasa-Tolic L."/>
            <person name="Chaput D.L."/>
            <person name="Haridas S."/>
            <person name="Grigoriev I.V."/>
            <person name="Santelli C.M."/>
            <person name="Hansel C.M."/>
        </authorList>
    </citation>
    <scope>NUCLEOTIDE SEQUENCE [LARGE SCALE GENOMIC DNA]</scope>
    <source>
        <strain evidence="2 3">AP3s5-JAC2a</strain>
    </source>
</reference>
<feature type="transmembrane region" description="Helical" evidence="1">
    <location>
        <begin position="91"/>
        <end position="115"/>
    </location>
</feature>
<keyword evidence="3" id="KW-1185">Reference proteome</keyword>
<dbReference type="EMBL" id="KV441553">
    <property type="protein sequence ID" value="OAG04365.1"/>
    <property type="molecule type" value="Genomic_DNA"/>
</dbReference>
<dbReference type="InParanoid" id="A0A177C9V8"/>
<keyword evidence="1" id="KW-0812">Transmembrane</keyword>
<evidence type="ECO:0000256" key="1">
    <source>
        <dbReference type="SAM" id="Phobius"/>
    </source>
</evidence>
<keyword evidence="1" id="KW-1133">Transmembrane helix</keyword>
<protein>
    <submittedName>
        <fullName evidence="2">Uncharacterized protein</fullName>
    </submittedName>
</protein>
<gene>
    <name evidence="2" type="ORF">CC84DRAFT_790609</name>
</gene>
<name>A0A177C9V8_9PLEO</name>
<evidence type="ECO:0000313" key="3">
    <source>
        <dbReference type="Proteomes" id="UP000077069"/>
    </source>
</evidence>
<dbReference type="Proteomes" id="UP000077069">
    <property type="component" value="Unassembled WGS sequence"/>
</dbReference>
<dbReference type="RefSeq" id="XP_018034730.1">
    <property type="nucleotide sequence ID" value="XM_018187396.1"/>
</dbReference>
<accession>A0A177C9V8</accession>
<dbReference type="AlphaFoldDB" id="A0A177C9V8"/>
<evidence type="ECO:0000313" key="2">
    <source>
        <dbReference type="EMBL" id="OAG04365.1"/>
    </source>
</evidence>
<keyword evidence="1" id="KW-0472">Membrane</keyword>
<dbReference type="GeneID" id="28770882"/>
<proteinExistence type="predicted"/>